<dbReference type="AlphaFoldDB" id="A0A1G1THM1"/>
<dbReference type="Proteomes" id="UP000177506">
    <property type="component" value="Unassembled WGS sequence"/>
</dbReference>
<evidence type="ECO:0000256" key="1">
    <source>
        <dbReference type="SAM" id="Coils"/>
    </source>
</evidence>
<keyword evidence="3" id="KW-1185">Reference proteome</keyword>
<gene>
    <name evidence="2" type="ORF">BEN49_06885</name>
</gene>
<comment type="caution">
    <text evidence="2">The sequence shown here is derived from an EMBL/GenBank/DDBJ whole genome shotgun (WGS) entry which is preliminary data.</text>
</comment>
<organism evidence="2 3">
    <name type="scientific">Hymenobacter coccineus</name>
    <dbReference type="NCBI Taxonomy" id="1908235"/>
    <lineage>
        <taxon>Bacteria</taxon>
        <taxon>Pseudomonadati</taxon>
        <taxon>Bacteroidota</taxon>
        <taxon>Cytophagia</taxon>
        <taxon>Cytophagales</taxon>
        <taxon>Hymenobacteraceae</taxon>
        <taxon>Hymenobacter</taxon>
    </lineage>
</organism>
<keyword evidence="1" id="KW-0175">Coiled coil</keyword>
<sequence length="84" mass="8921">MLLAGTLAFSSCQSDTEAPVAADLNSANPAVAEQARKVQELSTQIARQKAVIETEQAKLTALEQQLQGSQQNLDGIKNEVKANP</sequence>
<evidence type="ECO:0000313" key="2">
    <source>
        <dbReference type="EMBL" id="OGX90386.1"/>
    </source>
</evidence>
<evidence type="ECO:0000313" key="3">
    <source>
        <dbReference type="Proteomes" id="UP000177506"/>
    </source>
</evidence>
<dbReference type="EMBL" id="MDZA01000155">
    <property type="protein sequence ID" value="OGX90386.1"/>
    <property type="molecule type" value="Genomic_DNA"/>
</dbReference>
<reference evidence="2 3" key="1">
    <citation type="submission" date="2016-08" db="EMBL/GenBank/DDBJ databases">
        <title>Hymenobacter coccineus sp. nov., Hymenobacter lapidarius sp. nov. and Hymenobacter glacialis sp. nov., isolated from Antarctic soil.</title>
        <authorList>
            <person name="Sedlacek I."/>
            <person name="Kralova S."/>
            <person name="Kyrova K."/>
            <person name="Maslanova I."/>
            <person name="Stankova E."/>
            <person name="Vrbovska V."/>
            <person name="Nemec M."/>
            <person name="Bartak M."/>
            <person name="Svec P."/>
            <person name="Busse H.-J."/>
            <person name="Pantucek R."/>
        </authorList>
    </citation>
    <scope>NUCLEOTIDE SEQUENCE [LARGE SCALE GENOMIC DNA]</scope>
    <source>
        <strain evidence="2 3">CCM 8649</strain>
    </source>
</reference>
<proteinExistence type="predicted"/>
<name>A0A1G1THM1_9BACT</name>
<protein>
    <submittedName>
        <fullName evidence="2">Uncharacterized protein</fullName>
    </submittedName>
</protein>
<feature type="coiled-coil region" evidence="1">
    <location>
        <begin position="38"/>
        <end position="79"/>
    </location>
</feature>
<accession>A0A1G1THM1</accession>